<evidence type="ECO:0000313" key="6">
    <source>
        <dbReference type="EMBL" id="SFI19541.1"/>
    </source>
</evidence>
<evidence type="ECO:0000313" key="7">
    <source>
        <dbReference type="Proteomes" id="UP000199287"/>
    </source>
</evidence>
<proteinExistence type="predicted"/>
<keyword evidence="4" id="KW-0812">Transmembrane</keyword>
<keyword evidence="3" id="KW-0175">Coiled coil</keyword>
<feature type="domain" description="Methyl-accepting transducer" evidence="5">
    <location>
        <begin position="129"/>
        <end position="365"/>
    </location>
</feature>
<reference evidence="7" key="1">
    <citation type="submission" date="2016-10" db="EMBL/GenBank/DDBJ databases">
        <authorList>
            <person name="Varghese N."/>
            <person name="Submissions S."/>
        </authorList>
    </citation>
    <scope>NUCLEOTIDE SEQUENCE [LARGE SCALE GENOMIC DNA]</scope>
    <source>
        <strain evidence="7">Z-7934</strain>
    </source>
</reference>
<dbReference type="PANTHER" id="PTHR32089:SF112">
    <property type="entry name" value="LYSOZYME-LIKE PROTEIN-RELATED"/>
    <property type="match status" value="1"/>
</dbReference>
<evidence type="ECO:0000256" key="1">
    <source>
        <dbReference type="ARBA" id="ARBA00023224"/>
    </source>
</evidence>
<feature type="transmembrane region" description="Helical" evidence="4">
    <location>
        <begin position="32"/>
        <end position="50"/>
    </location>
</feature>
<sequence>MKNRSIFLAGTGLIMVAVNLIIFHLIGAHLSIGLQILAGILANTMILYAYRRWEDQLRAKDLSSITEVLKDYSNGNFLSDTKNIPSESIFAKDLIETLPKLEETMKGLLYQVLLSEVQLKNFAGQLRQVASLNLEAMEGIFSNIETINQDLHKSATEAEENASISQELLGTNIESLENTRTFKELTDESKEKILHNTKGIDLTLNEAKAIESLMSETAEEVNNLEHLLMMISEMSNEIKAISEQTNLLSLNASIEAARSGSAGHGFAVVAQEVKKLAEESDETSQRIGDHLDQIKKSFKNLQQGAFTCAKQSVSIKNQSENAGKELTTIQSSMEEITTQIHRISSSMEEQNVAIESLATNINNNALFTNNLEKMMSEMRGKIECQVTNEKENIHHAQDIMDVSARFSAFTKKLEQQVDSELLKVAHKVAELEANGVVDNAYLEKLAKEANISEFYILNEKGVTEYCNNPMGIGFTIENDPESQAYEFYQILEDKNKEVVQSIQKRDIDGEYYKFTGVSKQNKRGIIQVGVNIKDLLNFKGLS</sequence>
<gene>
    <name evidence="6" type="ORF">SAMN05192551_10848</name>
</gene>
<dbReference type="GO" id="GO:0007165">
    <property type="term" value="P:signal transduction"/>
    <property type="evidence" value="ECO:0007669"/>
    <property type="project" value="UniProtKB-KW"/>
</dbReference>
<dbReference type="Gene3D" id="1.10.287.950">
    <property type="entry name" value="Methyl-accepting chemotaxis protein"/>
    <property type="match status" value="1"/>
</dbReference>
<evidence type="ECO:0000256" key="4">
    <source>
        <dbReference type="SAM" id="Phobius"/>
    </source>
</evidence>
<keyword evidence="7" id="KW-1185">Reference proteome</keyword>
<keyword evidence="4" id="KW-0472">Membrane</keyword>
<dbReference type="SMART" id="SM00283">
    <property type="entry name" value="MA"/>
    <property type="match status" value="1"/>
</dbReference>
<feature type="transmembrane region" description="Helical" evidence="4">
    <location>
        <begin position="7"/>
        <end position="26"/>
    </location>
</feature>
<dbReference type="STRING" id="69895.SAMN05192551_10848"/>
<name>A0A1I3G8P5_9FIRM</name>
<protein>
    <submittedName>
        <fullName evidence="6">Methyl-accepting chemotaxis protein (MCP) signalling domain-containing protein</fullName>
    </submittedName>
</protein>
<dbReference type="Pfam" id="PF00015">
    <property type="entry name" value="MCPsignal"/>
    <property type="match status" value="1"/>
</dbReference>
<dbReference type="InterPro" id="IPR004089">
    <property type="entry name" value="MCPsignal_dom"/>
</dbReference>
<organism evidence="6 7">
    <name type="scientific">Tindallia magadiensis</name>
    <dbReference type="NCBI Taxonomy" id="69895"/>
    <lineage>
        <taxon>Bacteria</taxon>
        <taxon>Bacillati</taxon>
        <taxon>Bacillota</taxon>
        <taxon>Clostridia</taxon>
        <taxon>Peptostreptococcales</taxon>
        <taxon>Tindalliaceae</taxon>
        <taxon>Tindallia</taxon>
    </lineage>
</organism>
<dbReference type="GO" id="GO:0016020">
    <property type="term" value="C:membrane"/>
    <property type="evidence" value="ECO:0007669"/>
    <property type="project" value="InterPro"/>
</dbReference>
<dbReference type="OrthoDB" id="1706317at2"/>
<feature type="coiled-coil region" evidence="3">
    <location>
        <begin position="207"/>
        <end position="244"/>
    </location>
</feature>
<evidence type="ECO:0000259" key="5">
    <source>
        <dbReference type="PROSITE" id="PS50111"/>
    </source>
</evidence>
<dbReference type="EMBL" id="FOQA01000008">
    <property type="protein sequence ID" value="SFI19541.1"/>
    <property type="molecule type" value="Genomic_DNA"/>
</dbReference>
<dbReference type="Proteomes" id="UP000199287">
    <property type="component" value="Unassembled WGS sequence"/>
</dbReference>
<dbReference type="PROSITE" id="PS50111">
    <property type="entry name" value="CHEMOTAXIS_TRANSDUC_2"/>
    <property type="match status" value="1"/>
</dbReference>
<accession>A0A1I3G8P5</accession>
<evidence type="ECO:0000256" key="2">
    <source>
        <dbReference type="PROSITE-ProRule" id="PRU00284"/>
    </source>
</evidence>
<keyword evidence="4" id="KW-1133">Transmembrane helix</keyword>
<evidence type="ECO:0000256" key="3">
    <source>
        <dbReference type="SAM" id="Coils"/>
    </source>
</evidence>
<keyword evidence="1 2" id="KW-0807">Transducer</keyword>
<dbReference type="RefSeq" id="WP_093373071.1">
    <property type="nucleotide sequence ID" value="NZ_FOQA01000008.1"/>
</dbReference>
<dbReference type="PANTHER" id="PTHR32089">
    <property type="entry name" value="METHYL-ACCEPTING CHEMOTAXIS PROTEIN MCPB"/>
    <property type="match status" value="1"/>
</dbReference>
<dbReference type="AlphaFoldDB" id="A0A1I3G8P5"/>
<dbReference type="SUPFAM" id="SSF58104">
    <property type="entry name" value="Methyl-accepting chemotaxis protein (MCP) signaling domain"/>
    <property type="match status" value="1"/>
</dbReference>